<evidence type="ECO:0000313" key="2">
    <source>
        <dbReference type="Proteomes" id="UP001139887"/>
    </source>
</evidence>
<organism evidence="1 2">
    <name type="scientific">Coemansia brasiliensis</name>
    <dbReference type="NCBI Taxonomy" id="2650707"/>
    <lineage>
        <taxon>Eukaryota</taxon>
        <taxon>Fungi</taxon>
        <taxon>Fungi incertae sedis</taxon>
        <taxon>Zoopagomycota</taxon>
        <taxon>Kickxellomycotina</taxon>
        <taxon>Kickxellomycetes</taxon>
        <taxon>Kickxellales</taxon>
        <taxon>Kickxellaceae</taxon>
        <taxon>Coemansia</taxon>
    </lineage>
</organism>
<gene>
    <name evidence="1" type="ORF">IWW36_003509</name>
</gene>
<protein>
    <submittedName>
        <fullName evidence="1">Uncharacterized protein</fullName>
    </submittedName>
</protein>
<comment type="caution">
    <text evidence="1">The sequence shown here is derived from an EMBL/GenBank/DDBJ whole genome shotgun (WGS) entry which is preliminary data.</text>
</comment>
<sequence>MFIRKSCFGHNKLANKTIVRQLTKNCVCTDACTTTSRPCANTQAIDRAFIEAEIRKGFGYPAKYHGGSFPWLLSAERQRIPMEDLEAHAAVHEEGPSNCAMAVAVQLMPLVARRRLAHTLNMRIAQAALGASAMDGVCEGAAAVLPRVASLLSGASRGDSDAADELSNIFTTPLLARYMRDLGRLRDDHVQLKLEVHRIDNAYIRQLRTQTGPEAAFAALDGAAQVSSLRAGLTRQQYQYTSILGATHAAAEHSSLSWPTAMMSVMSGQVPVRVRVDVELMVNMRYRLLGISN</sequence>
<dbReference type="AlphaFoldDB" id="A0A9W8I5A3"/>
<keyword evidence="2" id="KW-1185">Reference proteome</keyword>
<accession>A0A9W8I5A3</accession>
<proteinExistence type="predicted"/>
<evidence type="ECO:0000313" key="1">
    <source>
        <dbReference type="EMBL" id="KAJ2848075.1"/>
    </source>
</evidence>
<dbReference type="OrthoDB" id="5562648at2759"/>
<feature type="non-terminal residue" evidence="1">
    <location>
        <position position="293"/>
    </location>
</feature>
<name>A0A9W8I5A3_9FUNG</name>
<dbReference type="Proteomes" id="UP001139887">
    <property type="component" value="Unassembled WGS sequence"/>
</dbReference>
<reference evidence="1" key="1">
    <citation type="submission" date="2022-07" db="EMBL/GenBank/DDBJ databases">
        <title>Phylogenomic reconstructions and comparative analyses of Kickxellomycotina fungi.</title>
        <authorList>
            <person name="Reynolds N.K."/>
            <person name="Stajich J.E."/>
            <person name="Barry K."/>
            <person name="Grigoriev I.V."/>
            <person name="Crous P."/>
            <person name="Smith M.E."/>
        </authorList>
    </citation>
    <scope>NUCLEOTIDE SEQUENCE</scope>
    <source>
        <strain evidence="1">NRRL 1566</strain>
    </source>
</reference>
<dbReference type="EMBL" id="JANBUW010000216">
    <property type="protein sequence ID" value="KAJ2848075.1"/>
    <property type="molecule type" value="Genomic_DNA"/>
</dbReference>